<dbReference type="SUPFAM" id="SSF54593">
    <property type="entry name" value="Glyoxalase/Bleomycin resistance protein/Dihydroxybiphenyl dioxygenase"/>
    <property type="match status" value="1"/>
</dbReference>
<dbReference type="RefSeq" id="WP_113693820.1">
    <property type="nucleotide sequence ID" value="NZ_CP015163.1"/>
</dbReference>
<dbReference type="AlphaFoldDB" id="A0A344L941"/>
<sequence length="131" mass="14796">MKAQLVSIMVNDQDRAERFYTDKLGFQVKHNIDVGGARWLTVVPPDEPDGVEILLEPAGYEFARTYQAELYKTNMPFTMLFSEDIHKEYAQLVERGVEFRGEPAETMGGISAVFDDTCGNLLMLMQVTEPA</sequence>
<gene>
    <name evidence="2" type="ORF">A4R43_20360</name>
</gene>
<dbReference type="Gene3D" id="3.10.180.10">
    <property type="entry name" value="2,3-Dihydroxybiphenyl 1,2-Dioxygenase, domain 1"/>
    <property type="match status" value="1"/>
</dbReference>
<dbReference type="KEGG" id="aab:A4R43_20360"/>
<accession>A0A344L941</accession>
<organism evidence="2 3">
    <name type="scientific">Amycolatopsis albispora</name>
    <dbReference type="NCBI Taxonomy" id="1804986"/>
    <lineage>
        <taxon>Bacteria</taxon>
        <taxon>Bacillati</taxon>
        <taxon>Actinomycetota</taxon>
        <taxon>Actinomycetes</taxon>
        <taxon>Pseudonocardiales</taxon>
        <taxon>Pseudonocardiaceae</taxon>
        <taxon>Amycolatopsis</taxon>
    </lineage>
</organism>
<dbReference type="InterPro" id="IPR037523">
    <property type="entry name" value="VOC_core"/>
</dbReference>
<name>A0A344L941_9PSEU</name>
<dbReference type="EMBL" id="CP015163">
    <property type="protein sequence ID" value="AXB44565.1"/>
    <property type="molecule type" value="Genomic_DNA"/>
</dbReference>
<dbReference type="InterPro" id="IPR004360">
    <property type="entry name" value="Glyas_Fos-R_dOase_dom"/>
</dbReference>
<dbReference type="PROSITE" id="PS51819">
    <property type="entry name" value="VOC"/>
    <property type="match status" value="1"/>
</dbReference>
<feature type="domain" description="VOC" evidence="1">
    <location>
        <begin position="1"/>
        <end position="127"/>
    </location>
</feature>
<evidence type="ECO:0000313" key="3">
    <source>
        <dbReference type="Proteomes" id="UP000250434"/>
    </source>
</evidence>
<dbReference type="Proteomes" id="UP000250434">
    <property type="component" value="Chromosome"/>
</dbReference>
<protein>
    <recommendedName>
        <fullName evidence="1">VOC domain-containing protein</fullName>
    </recommendedName>
</protein>
<dbReference type="PANTHER" id="PTHR36437:SF2">
    <property type="entry name" value="GLYOXALASE_BLEOMYCIN RESISTANCE PROTEIN_DIOXYGENASE"/>
    <property type="match status" value="1"/>
</dbReference>
<proteinExistence type="predicted"/>
<evidence type="ECO:0000313" key="2">
    <source>
        <dbReference type="EMBL" id="AXB44565.1"/>
    </source>
</evidence>
<dbReference type="Pfam" id="PF00903">
    <property type="entry name" value="Glyoxalase"/>
    <property type="match status" value="1"/>
</dbReference>
<dbReference type="CDD" id="cd07263">
    <property type="entry name" value="VOC_like"/>
    <property type="match status" value="1"/>
</dbReference>
<evidence type="ECO:0000259" key="1">
    <source>
        <dbReference type="PROSITE" id="PS51819"/>
    </source>
</evidence>
<dbReference type="InterPro" id="IPR029068">
    <property type="entry name" value="Glyas_Bleomycin-R_OHBP_Dase"/>
</dbReference>
<dbReference type="OrthoDB" id="197463at2"/>
<reference evidence="2 3" key="1">
    <citation type="submission" date="2016-04" db="EMBL/GenBank/DDBJ databases">
        <title>Complete genome sequence and analysis of deep-sea sediment isolate, Amycolatopsis sp. WP1.</title>
        <authorList>
            <person name="Wang H."/>
            <person name="Chen S."/>
            <person name="Wu Q."/>
        </authorList>
    </citation>
    <scope>NUCLEOTIDE SEQUENCE [LARGE SCALE GENOMIC DNA]</scope>
    <source>
        <strain evidence="2 3">WP1</strain>
    </source>
</reference>
<dbReference type="PANTHER" id="PTHR36437">
    <property type="entry name" value="GLYOXALASE/BLEOMYCIN RESISTANCE PROTEIN/DIOXYGENASE"/>
    <property type="match status" value="1"/>
</dbReference>
<keyword evidence="3" id="KW-1185">Reference proteome</keyword>